<reference evidence="2" key="1">
    <citation type="submission" date="2023-10" db="EMBL/GenBank/DDBJ databases">
        <title>Genome assembly of Pristionchus species.</title>
        <authorList>
            <person name="Yoshida K."/>
            <person name="Sommer R.J."/>
        </authorList>
    </citation>
    <scope>NUCLEOTIDE SEQUENCE</scope>
    <source>
        <strain evidence="2">RS0144</strain>
    </source>
</reference>
<keyword evidence="3" id="KW-1185">Reference proteome</keyword>
<sequence>GEDINGDKLRADSEKCFENVTPQCVLFEAYPKTTTAYAYHLDSQHKSTLISNGIYLLCSCGFEIRSCYLSKKHNKCDSSLFTFRKIEKKTPQCVLCEIYPATASAYTQHLYLHHKSTLIANGVYLLCACGIKVGSIRNGNHFEKCDGRLFSLHKLEKIPKKKKDTFPLQAPPPPPSLFPSAPGHMPTLPLPSLPASSTPTPDRPREILI</sequence>
<dbReference type="EMBL" id="BTSX01000003">
    <property type="protein sequence ID" value="GMS91090.1"/>
    <property type="molecule type" value="Genomic_DNA"/>
</dbReference>
<protein>
    <submittedName>
        <fullName evidence="2">Uncharacterized protein</fullName>
    </submittedName>
</protein>
<gene>
    <name evidence="2" type="ORF">PENTCL1PPCAC_13265</name>
</gene>
<organism evidence="2 3">
    <name type="scientific">Pristionchus entomophagus</name>
    <dbReference type="NCBI Taxonomy" id="358040"/>
    <lineage>
        <taxon>Eukaryota</taxon>
        <taxon>Metazoa</taxon>
        <taxon>Ecdysozoa</taxon>
        <taxon>Nematoda</taxon>
        <taxon>Chromadorea</taxon>
        <taxon>Rhabditida</taxon>
        <taxon>Rhabditina</taxon>
        <taxon>Diplogasteromorpha</taxon>
        <taxon>Diplogasteroidea</taxon>
        <taxon>Neodiplogasteridae</taxon>
        <taxon>Pristionchus</taxon>
    </lineage>
</organism>
<feature type="region of interest" description="Disordered" evidence="1">
    <location>
        <begin position="163"/>
        <end position="209"/>
    </location>
</feature>
<evidence type="ECO:0000313" key="2">
    <source>
        <dbReference type="EMBL" id="GMS91090.1"/>
    </source>
</evidence>
<evidence type="ECO:0000313" key="3">
    <source>
        <dbReference type="Proteomes" id="UP001432027"/>
    </source>
</evidence>
<dbReference type="Proteomes" id="UP001432027">
    <property type="component" value="Unassembled WGS sequence"/>
</dbReference>
<name>A0AAV5T7M2_9BILA</name>
<proteinExistence type="predicted"/>
<dbReference type="AlphaFoldDB" id="A0AAV5T7M2"/>
<evidence type="ECO:0000256" key="1">
    <source>
        <dbReference type="SAM" id="MobiDB-lite"/>
    </source>
</evidence>
<comment type="caution">
    <text evidence="2">The sequence shown here is derived from an EMBL/GenBank/DDBJ whole genome shotgun (WGS) entry which is preliminary data.</text>
</comment>
<accession>A0AAV5T7M2</accession>
<feature type="non-terminal residue" evidence="2">
    <location>
        <position position="1"/>
    </location>
</feature>